<dbReference type="PANTHER" id="PTHR19211:SF15">
    <property type="entry name" value="ATP-BINDING CASSETTE SUB-FAMILY F MEMBER 2"/>
    <property type="match status" value="1"/>
</dbReference>
<proteinExistence type="predicted"/>
<dbReference type="Gene3D" id="3.40.50.300">
    <property type="entry name" value="P-loop containing nucleotide triphosphate hydrolases"/>
    <property type="match status" value="2"/>
</dbReference>
<evidence type="ECO:0000256" key="2">
    <source>
        <dbReference type="ARBA" id="ARBA00022737"/>
    </source>
</evidence>
<dbReference type="OrthoDB" id="2110130at2759"/>
<dbReference type="Pfam" id="PF00005">
    <property type="entry name" value="ABC_tran"/>
    <property type="match status" value="2"/>
</dbReference>
<dbReference type="InterPro" id="IPR050611">
    <property type="entry name" value="ABCF"/>
</dbReference>
<dbReference type="InterPro" id="IPR032781">
    <property type="entry name" value="ABC_tran_Xtn"/>
</dbReference>
<dbReference type="PROSITE" id="PS50893">
    <property type="entry name" value="ABC_TRANSPORTER_2"/>
    <property type="match status" value="2"/>
</dbReference>
<evidence type="ECO:0000313" key="7">
    <source>
        <dbReference type="EMBL" id="OJJ85447.1"/>
    </source>
</evidence>
<dbReference type="AlphaFoldDB" id="A0A1L9VNE5"/>
<dbReference type="GO" id="GO:0016020">
    <property type="term" value="C:membrane"/>
    <property type="evidence" value="ECO:0007669"/>
    <property type="project" value="UniProtKB-SubCell"/>
</dbReference>
<feature type="region of interest" description="Disordered" evidence="5">
    <location>
        <begin position="1"/>
        <end position="46"/>
    </location>
</feature>
<feature type="compositionally biased region" description="Basic and acidic residues" evidence="5">
    <location>
        <begin position="12"/>
        <end position="27"/>
    </location>
</feature>
<sequence>MVSASKAARMAKRGDEKKSKPTKKGDTLDADVPDEQPATTGEKMKDVEKLTSQMDKHGLSDRVTTGVLASQESSRDVKITSASLVFHGKVLFNDSTLELNYGRRYGLLGENGCGKSTLLKAIASREFPIPEHIDVYLLNEGAPPTELGALEWVVTQAEQQMARMEVKAEELLETVGPDSPVLMDLYDEIDKMDPSTFHTRASLILTGLGFNKVTINKKTKDMSGGWRMRVALGKALFIKPSLLLLDDPTAHLDLEACVWLEEYMKKWDRTLVLVSHSMDFLNGVCTNMLDMRMKQLLYYGGNYDSYHKTRSEQETNQMKAYAKQQEEIAHIKKFIASAGTYANLVRQAKSRQKILDKMEADGFIQPVIPDRTFSFRFADVDKLPPPVLSFDDVSFSYSGNWNETLYRNLDFGVDMDSRTALVGPNGVGKSTLLRLMTGKLSPIGGRVSRHTHLKLGMYSQHSAEQLDLTKSSLEFVRDRFPEKSQDYQYWRQQLGRYGLSGESQMALMGTLSEGQKSRIVFALLAIESPNMILLDEPTNGLDIPTIDSLADAINAYSGGVVVVSHDFRLLDKIAKDIMVCENQTVTRWDGSIGQYKDHLRRKMLQAGAV</sequence>
<dbReference type="GeneID" id="34466363"/>
<dbReference type="SUPFAM" id="SSF52540">
    <property type="entry name" value="P-loop containing nucleoside triphosphate hydrolases"/>
    <property type="match status" value="2"/>
</dbReference>
<dbReference type="EMBL" id="KV878894">
    <property type="protein sequence ID" value="OJJ85447.1"/>
    <property type="molecule type" value="Genomic_DNA"/>
</dbReference>
<feature type="domain" description="ABC transporter" evidence="6">
    <location>
        <begin position="77"/>
        <end position="318"/>
    </location>
</feature>
<evidence type="ECO:0000256" key="1">
    <source>
        <dbReference type="ARBA" id="ARBA00004141"/>
    </source>
</evidence>
<dbReference type="RefSeq" id="XP_022402145.1">
    <property type="nucleotide sequence ID" value="XM_022550103.1"/>
</dbReference>
<dbReference type="Proteomes" id="UP000184300">
    <property type="component" value="Unassembled WGS sequence"/>
</dbReference>
<protein>
    <recommendedName>
        <fullName evidence="6">ABC transporter domain-containing protein</fullName>
    </recommendedName>
</protein>
<dbReference type="VEuPathDB" id="FungiDB:ASPGLDRAFT_81176"/>
<organism evidence="7 8">
    <name type="scientific">Aspergillus glaucus CBS 516.65</name>
    <dbReference type="NCBI Taxonomy" id="1160497"/>
    <lineage>
        <taxon>Eukaryota</taxon>
        <taxon>Fungi</taxon>
        <taxon>Dikarya</taxon>
        <taxon>Ascomycota</taxon>
        <taxon>Pezizomycotina</taxon>
        <taxon>Eurotiomycetes</taxon>
        <taxon>Eurotiomycetidae</taxon>
        <taxon>Eurotiales</taxon>
        <taxon>Aspergillaceae</taxon>
        <taxon>Aspergillus</taxon>
        <taxon>Aspergillus subgen. Aspergillus</taxon>
    </lineage>
</organism>
<dbReference type="FunFam" id="3.40.50.300:FF:000549">
    <property type="entry name" value="ABC transporter ATP-binding protein arb1"/>
    <property type="match status" value="1"/>
</dbReference>
<feature type="domain" description="ABC transporter" evidence="6">
    <location>
        <begin position="388"/>
        <end position="607"/>
    </location>
</feature>
<dbReference type="GO" id="GO:0005524">
    <property type="term" value="F:ATP binding"/>
    <property type="evidence" value="ECO:0007669"/>
    <property type="project" value="UniProtKB-KW"/>
</dbReference>
<comment type="subcellular location">
    <subcellularLocation>
        <location evidence="1">Membrane</location>
        <topology evidence="1">Multi-pass membrane protein</topology>
    </subcellularLocation>
</comment>
<accession>A0A1L9VNE5</accession>
<dbReference type="CDD" id="cd03221">
    <property type="entry name" value="ABCF_EF-3"/>
    <property type="match status" value="2"/>
</dbReference>
<name>A0A1L9VNE5_ASPGL</name>
<dbReference type="InterPro" id="IPR003439">
    <property type="entry name" value="ABC_transporter-like_ATP-bd"/>
</dbReference>
<evidence type="ECO:0000313" key="8">
    <source>
        <dbReference type="Proteomes" id="UP000184300"/>
    </source>
</evidence>
<dbReference type="PROSITE" id="PS00211">
    <property type="entry name" value="ABC_TRANSPORTER_1"/>
    <property type="match status" value="1"/>
</dbReference>
<keyword evidence="8" id="KW-1185">Reference proteome</keyword>
<evidence type="ECO:0000256" key="4">
    <source>
        <dbReference type="ARBA" id="ARBA00022840"/>
    </source>
</evidence>
<dbReference type="FunFam" id="3.40.50.300:FF:000618">
    <property type="entry name" value="ATP-binding cassette (ABC) transporter, putative"/>
    <property type="match status" value="1"/>
</dbReference>
<dbReference type="SMART" id="SM00382">
    <property type="entry name" value="AAA"/>
    <property type="match status" value="2"/>
</dbReference>
<keyword evidence="2" id="KW-0677">Repeat</keyword>
<keyword evidence="4" id="KW-0067">ATP-binding</keyword>
<dbReference type="InterPro" id="IPR027417">
    <property type="entry name" value="P-loop_NTPase"/>
</dbReference>
<gene>
    <name evidence="7" type="ORF">ASPGLDRAFT_81176</name>
</gene>
<evidence type="ECO:0000259" key="6">
    <source>
        <dbReference type="PROSITE" id="PS50893"/>
    </source>
</evidence>
<dbReference type="InterPro" id="IPR003593">
    <property type="entry name" value="AAA+_ATPase"/>
</dbReference>
<dbReference type="GO" id="GO:0016887">
    <property type="term" value="F:ATP hydrolysis activity"/>
    <property type="evidence" value="ECO:0007669"/>
    <property type="project" value="InterPro"/>
</dbReference>
<dbReference type="STRING" id="1160497.A0A1L9VNE5"/>
<dbReference type="PANTHER" id="PTHR19211">
    <property type="entry name" value="ATP-BINDING TRANSPORT PROTEIN-RELATED"/>
    <property type="match status" value="1"/>
</dbReference>
<evidence type="ECO:0000256" key="3">
    <source>
        <dbReference type="ARBA" id="ARBA00022741"/>
    </source>
</evidence>
<reference evidence="8" key="1">
    <citation type="journal article" date="2017" name="Genome Biol.">
        <title>Comparative genomics reveals high biological diversity and specific adaptations in the industrially and medically important fungal genus Aspergillus.</title>
        <authorList>
            <person name="de Vries R.P."/>
            <person name="Riley R."/>
            <person name="Wiebenga A."/>
            <person name="Aguilar-Osorio G."/>
            <person name="Amillis S."/>
            <person name="Uchima C.A."/>
            <person name="Anderluh G."/>
            <person name="Asadollahi M."/>
            <person name="Askin M."/>
            <person name="Barry K."/>
            <person name="Battaglia E."/>
            <person name="Bayram O."/>
            <person name="Benocci T."/>
            <person name="Braus-Stromeyer S.A."/>
            <person name="Caldana C."/>
            <person name="Canovas D."/>
            <person name="Cerqueira G.C."/>
            <person name="Chen F."/>
            <person name="Chen W."/>
            <person name="Choi C."/>
            <person name="Clum A."/>
            <person name="Dos Santos R.A."/>
            <person name="Damasio A.R."/>
            <person name="Diallinas G."/>
            <person name="Emri T."/>
            <person name="Fekete E."/>
            <person name="Flipphi M."/>
            <person name="Freyberg S."/>
            <person name="Gallo A."/>
            <person name="Gournas C."/>
            <person name="Habgood R."/>
            <person name="Hainaut M."/>
            <person name="Harispe M.L."/>
            <person name="Henrissat B."/>
            <person name="Hilden K.S."/>
            <person name="Hope R."/>
            <person name="Hossain A."/>
            <person name="Karabika E."/>
            <person name="Karaffa L."/>
            <person name="Karanyi Z."/>
            <person name="Krasevec N."/>
            <person name="Kuo A."/>
            <person name="Kusch H."/>
            <person name="LaButti K."/>
            <person name="Lagendijk E.L."/>
            <person name="Lapidus A."/>
            <person name="Levasseur A."/>
            <person name="Lindquist E."/>
            <person name="Lipzen A."/>
            <person name="Logrieco A.F."/>
            <person name="MacCabe A."/>
            <person name="Maekelae M.R."/>
            <person name="Malavazi I."/>
            <person name="Melin P."/>
            <person name="Meyer V."/>
            <person name="Mielnichuk N."/>
            <person name="Miskei M."/>
            <person name="Molnar A.P."/>
            <person name="Mule G."/>
            <person name="Ngan C.Y."/>
            <person name="Orejas M."/>
            <person name="Orosz E."/>
            <person name="Ouedraogo J.P."/>
            <person name="Overkamp K.M."/>
            <person name="Park H.-S."/>
            <person name="Perrone G."/>
            <person name="Piumi F."/>
            <person name="Punt P.J."/>
            <person name="Ram A.F."/>
            <person name="Ramon A."/>
            <person name="Rauscher S."/>
            <person name="Record E."/>
            <person name="Riano-Pachon D.M."/>
            <person name="Robert V."/>
            <person name="Roehrig J."/>
            <person name="Ruller R."/>
            <person name="Salamov A."/>
            <person name="Salih N.S."/>
            <person name="Samson R.A."/>
            <person name="Sandor E."/>
            <person name="Sanguinetti M."/>
            <person name="Schuetze T."/>
            <person name="Sepcic K."/>
            <person name="Shelest E."/>
            <person name="Sherlock G."/>
            <person name="Sophianopoulou V."/>
            <person name="Squina F.M."/>
            <person name="Sun H."/>
            <person name="Susca A."/>
            <person name="Todd R.B."/>
            <person name="Tsang A."/>
            <person name="Unkles S.E."/>
            <person name="van de Wiele N."/>
            <person name="van Rossen-Uffink D."/>
            <person name="Oliveira J.V."/>
            <person name="Vesth T.C."/>
            <person name="Visser J."/>
            <person name="Yu J.-H."/>
            <person name="Zhou M."/>
            <person name="Andersen M.R."/>
            <person name="Archer D.B."/>
            <person name="Baker S.E."/>
            <person name="Benoit I."/>
            <person name="Brakhage A.A."/>
            <person name="Braus G.H."/>
            <person name="Fischer R."/>
            <person name="Frisvad J.C."/>
            <person name="Goldman G.H."/>
            <person name="Houbraken J."/>
            <person name="Oakley B."/>
            <person name="Pocsi I."/>
            <person name="Scazzocchio C."/>
            <person name="Seiboth B."/>
            <person name="vanKuyk P.A."/>
            <person name="Wortman J."/>
            <person name="Dyer P.S."/>
            <person name="Grigoriev I.V."/>
        </authorList>
    </citation>
    <scope>NUCLEOTIDE SEQUENCE [LARGE SCALE GENOMIC DNA]</scope>
    <source>
        <strain evidence="8">CBS 516.65</strain>
    </source>
</reference>
<dbReference type="InterPro" id="IPR017871">
    <property type="entry name" value="ABC_transporter-like_CS"/>
</dbReference>
<keyword evidence="3" id="KW-0547">Nucleotide-binding</keyword>
<dbReference type="Pfam" id="PF12848">
    <property type="entry name" value="ABC_tran_Xtn"/>
    <property type="match status" value="1"/>
</dbReference>
<evidence type="ECO:0000256" key="5">
    <source>
        <dbReference type="SAM" id="MobiDB-lite"/>
    </source>
</evidence>